<evidence type="ECO:0000256" key="1">
    <source>
        <dbReference type="SAM" id="MobiDB-lite"/>
    </source>
</evidence>
<proteinExistence type="predicted"/>
<dbReference type="RefSeq" id="XP_040640152.1">
    <property type="nucleotide sequence ID" value="XM_040778448.1"/>
</dbReference>
<gene>
    <name evidence="2" type="ORF">EURHEDRAFT_352962</name>
</gene>
<evidence type="ECO:0000313" key="2">
    <source>
        <dbReference type="EMBL" id="EYE96464.1"/>
    </source>
</evidence>
<protein>
    <submittedName>
        <fullName evidence="2">Uncharacterized protein</fullName>
    </submittedName>
</protein>
<feature type="region of interest" description="Disordered" evidence="1">
    <location>
        <begin position="1"/>
        <end position="69"/>
    </location>
</feature>
<feature type="compositionally biased region" description="Basic and acidic residues" evidence="1">
    <location>
        <begin position="19"/>
        <end position="32"/>
    </location>
</feature>
<dbReference type="HOGENOM" id="CLU_2775522_0_0_1"/>
<evidence type="ECO:0000313" key="3">
    <source>
        <dbReference type="Proteomes" id="UP000019804"/>
    </source>
</evidence>
<dbReference type="Proteomes" id="UP000019804">
    <property type="component" value="Unassembled WGS sequence"/>
</dbReference>
<dbReference type="GeneID" id="63693572"/>
<reference evidence="3" key="1">
    <citation type="journal article" date="2014" name="Nat. Commun.">
        <title>Genomic adaptations of the halophilic Dead Sea filamentous fungus Eurotium rubrum.</title>
        <authorList>
            <person name="Kis-Papo T."/>
            <person name="Weig A.R."/>
            <person name="Riley R."/>
            <person name="Persoh D."/>
            <person name="Salamov A."/>
            <person name="Sun H."/>
            <person name="Lipzen A."/>
            <person name="Wasser S.P."/>
            <person name="Rambold G."/>
            <person name="Grigoriev I.V."/>
            <person name="Nevo E."/>
        </authorList>
    </citation>
    <scope>NUCLEOTIDE SEQUENCE [LARGE SCALE GENOMIC DNA]</scope>
    <source>
        <strain evidence="3">CBS 135680</strain>
    </source>
</reference>
<dbReference type="AlphaFoldDB" id="A0A017SIH2"/>
<dbReference type="EMBL" id="KK088418">
    <property type="protein sequence ID" value="EYE96464.1"/>
    <property type="molecule type" value="Genomic_DNA"/>
</dbReference>
<name>A0A017SIH2_ASPRC</name>
<feature type="compositionally biased region" description="Polar residues" evidence="1">
    <location>
        <begin position="59"/>
        <end position="69"/>
    </location>
</feature>
<keyword evidence="3" id="KW-1185">Reference proteome</keyword>
<sequence length="69" mass="7879">MGEVKKKIKQITGPQVNIRNRENEKSRTEKRQKGERRKAKTNNAPLDSFLGPCPKPIDRSNTTPNTAYI</sequence>
<organism evidence="2 3">
    <name type="scientific">Aspergillus ruber (strain CBS 135680)</name>
    <dbReference type="NCBI Taxonomy" id="1388766"/>
    <lineage>
        <taxon>Eukaryota</taxon>
        <taxon>Fungi</taxon>
        <taxon>Dikarya</taxon>
        <taxon>Ascomycota</taxon>
        <taxon>Pezizomycotina</taxon>
        <taxon>Eurotiomycetes</taxon>
        <taxon>Eurotiomycetidae</taxon>
        <taxon>Eurotiales</taxon>
        <taxon>Aspergillaceae</taxon>
        <taxon>Aspergillus</taxon>
        <taxon>Aspergillus subgen. Aspergillus</taxon>
    </lineage>
</organism>
<accession>A0A017SIH2</accession>